<sequence>MVRSLLGGRGGAQLVTEEPSLSRRSPTLQSKMGVWPWARLIRFCLLHNCIMSNQGENAYNLREKADREDQNWCAQIEQRMTVMAETCQKAIHDMRSAEDQRLADMA</sequence>
<feature type="region of interest" description="Disordered" evidence="1">
    <location>
        <begin position="1"/>
        <end position="26"/>
    </location>
</feature>
<comment type="caution">
    <text evidence="2">The sequence shown here is derived from an EMBL/GenBank/DDBJ whole genome shotgun (WGS) entry which is preliminary data.</text>
</comment>
<reference evidence="2 3" key="1">
    <citation type="submission" date="2024-01" db="EMBL/GenBank/DDBJ databases">
        <title>Genome assemblies of Stephania.</title>
        <authorList>
            <person name="Yang L."/>
        </authorList>
    </citation>
    <scope>NUCLEOTIDE SEQUENCE [LARGE SCALE GENOMIC DNA]</scope>
    <source>
        <strain evidence="2">YNDBR</strain>
        <tissue evidence="2">Leaf</tissue>
    </source>
</reference>
<accession>A0AAP0LF74</accession>
<organism evidence="2 3">
    <name type="scientific">Stephania yunnanensis</name>
    <dbReference type="NCBI Taxonomy" id="152371"/>
    <lineage>
        <taxon>Eukaryota</taxon>
        <taxon>Viridiplantae</taxon>
        <taxon>Streptophyta</taxon>
        <taxon>Embryophyta</taxon>
        <taxon>Tracheophyta</taxon>
        <taxon>Spermatophyta</taxon>
        <taxon>Magnoliopsida</taxon>
        <taxon>Ranunculales</taxon>
        <taxon>Menispermaceae</taxon>
        <taxon>Menispermoideae</taxon>
        <taxon>Cissampelideae</taxon>
        <taxon>Stephania</taxon>
    </lineage>
</organism>
<dbReference type="EMBL" id="JBBNAF010000001">
    <property type="protein sequence ID" value="KAK9169503.1"/>
    <property type="molecule type" value="Genomic_DNA"/>
</dbReference>
<dbReference type="AlphaFoldDB" id="A0AAP0LF74"/>
<proteinExistence type="predicted"/>
<evidence type="ECO:0000313" key="3">
    <source>
        <dbReference type="Proteomes" id="UP001420932"/>
    </source>
</evidence>
<gene>
    <name evidence="2" type="ORF">Syun_001643</name>
</gene>
<dbReference type="Proteomes" id="UP001420932">
    <property type="component" value="Unassembled WGS sequence"/>
</dbReference>
<keyword evidence="3" id="KW-1185">Reference proteome</keyword>
<evidence type="ECO:0000256" key="1">
    <source>
        <dbReference type="SAM" id="MobiDB-lite"/>
    </source>
</evidence>
<protein>
    <submittedName>
        <fullName evidence="2">Uncharacterized protein</fullName>
    </submittedName>
</protein>
<evidence type="ECO:0000313" key="2">
    <source>
        <dbReference type="EMBL" id="KAK9169503.1"/>
    </source>
</evidence>
<name>A0AAP0LF74_9MAGN</name>